<feature type="compositionally biased region" description="Basic and acidic residues" evidence="4">
    <location>
        <begin position="1133"/>
        <end position="1154"/>
    </location>
</feature>
<feature type="domain" description="RRP12 N-terminal HEAT" evidence="6">
    <location>
        <begin position="109"/>
        <end position="357"/>
    </location>
</feature>
<feature type="region of interest" description="Disordered" evidence="4">
    <location>
        <begin position="1"/>
        <end position="77"/>
    </location>
</feature>
<feature type="region of interest" description="Disordered" evidence="4">
    <location>
        <begin position="1035"/>
        <end position="1107"/>
    </location>
</feature>
<feature type="region of interest" description="Disordered" evidence="4">
    <location>
        <begin position="1126"/>
        <end position="1255"/>
    </location>
</feature>
<dbReference type="Pfam" id="PF08161">
    <property type="entry name" value="RRP12_HEAT"/>
    <property type="match status" value="1"/>
</dbReference>
<sequence>MAVGKKNVRVKGANSKGKKWKKGQSCSSNPTKKNFRESAKNRFFQPQTGKSQLTQDALKQHESEMHESAIDSDDAMSQSAMSAGKFTEKTFSTWASNWTSCTNTTFSRIHRYWSSNSDLHKEILAVIAAVTEVIKEKEGEENETEYFAALMTTLEVSETVISKAATSYLLSLVIKKVSKSVLQSRFSDIARVFIDTLMENNETDMPTLLRSILLCLAQLLRVQSAARWSDPATVHVYQTLLVFSTHAKPKVRKAAQEAIRVVLKGSFFMQEDTTIKHHPASVQTAKFCFEKIEQSGGSGNDSSTTLYILGLLKYIMSTLPKNYLKILCETLLKLLTLSSVVVFFVAMQTLHAMFNSAPSTDSLPVELNGQLLTALYDYLPSENDPPAVGAWLSVMEKGVQNLINNNVEMGSQHAIKLFSTCMKFLQAERPTVQNSAFKNANKLLKNTLSPVKDALVSRKNTKDNIILKIFQAIEGGLSYQYHASWGKVLLLMASLFEIFGKHCKNNISKCLQTLADLRESHKFSYKGELEKAFGMALRHIGPRSVLKAVPLLIDGQNDNYEFPRSWILPLMRDYVQETELSYFITDFLPLAAQLRKKAGEFAEENRMVEARTYDALQGQIWSLLPAFCTKPIDLKQSFGGIAKVLGISLNERPDLRLEVLQSLRKLVTFSMENESNKSEMQKYAKNYIPILFNLYLAENKNDNQDKKRLAVLETIKVYFNVTESSLVDVFFNKCIQKIEEEKDSNSKKYALLDLQLAMIPFIKLENLSTLLKLALGNMKDADHTVQKKSYRVLEEMCSKESEDCKKCIMENLPQLQKDLLDSLSSSSPSSKGPRLNCLTFIVKHLESENTDFMETVLPEAILCTKEASSKARQAAFNLLLEMCRTLQRWRPDQSTEENIKNYLYMVLAGLAGSPHMISTTSLAVSKIVYYFKKNIEKELLSDLIEMVCALLSHKGKEVVDSALTLLKVLLGQFDREFLYPALPAVIKSLITMKEENKHHIRSKTKAIFVKLVKKFGFEIIRKSVPESMHKLLRGIKKKEDRSQRLKEKSKEEDSESENEFDAKAQPDSIEELLRDTDSEVEEDGNKESNKKKKKVKKSKETRKGAWIKEGDDDEIVDFLGGSLAKQVMASKPQSDKRSKEKDSNRGFKTTKDGKLIIADEEDEKSAKKPKAVKEEEIDNLSELLDAMGGHRKRKHKTAVDSDDEVPMKYQAGGSGIHRPTPHSNKTDSEDFGAGQYKSKKAGGDVKRKGKPDPFAYVPLQMSALNKRKKAKLAGKFKNIVKGAQKGAAKGQKARSKLKRK</sequence>
<keyword evidence="3" id="KW-0539">Nucleus</keyword>
<evidence type="ECO:0000313" key="7">
    <source>
        <dbReference type="EMBL" id="CAD5123292.1"/>
    </source>
</evidence>
<comment type="caution">
    <text evidence="7">The sequence shown here is derived from an EMBL/GenBank/DDBJ whole genome shotgun (WGS) entry which is preliminary data.</text>
</comment>
<name>A0A7I8W524_9ANNE</name>
<feature type="compositionally biased region" description="Polar residues" evidence="4">
    <location>
        <begin position="44"/>
        <end position="57"/>
    </location>
</feature>
<keyword evidence="8" id="KW-1185">Reference proteome</keyword>
<dbReference type="InterPro" id="IPR052087">
    <property type="entry name" value="RRP12"/>
</dbReference>
<feature type="domain" description="RRP12 HEAT" evidence="5">
    <location>
        <begin position="437"/>
        <end position="696"/>
    </location>
</feature>
<evidence type="ECO:0000313" key="8">
    <source>
        <dbReference type="Proteomes" id="UP000549394"/>
    </source>
</evidence>
<dbReference type="InterPro" id="IPR016024">
    <property type="entry name" value="ARM-type_fold"/>
</dbReference>
<dbReference type="OrthoDB" id="2192888at2759"/>
<dbReference type="PANTHER" id="PTHR48287:SF1">
    <property type="entry name" value="ARM REPEAT SUPERFAMILY PROTEIN"/>
    <property type="match status" value="1"/>
</dbReference>
<feature type="compositionally biased region" description="Basic and acidic residues" evidence="4">
    <location>
        <begin position="58"/>
        <end position="69"/>
    </location>
</feature>
<dbReference type="PANTHER" id="PTHR48287">
    <property type="entry name" value="ARM REPEAT SUPERFAMILY PROTEIN"/>
    <property type="match status" value="1"/>
</dbReference>
<protein>
    <submittedName>
        <fullName evidence="7">DgyrCDS11650</fullName>
    </submittedName>
</protein>
<comment type="subcellular location">
    <subcellularLocation>
        <location evidence="1">Nucleus</location>
    </subcellularLocation>
</comment>
<evidence type="ECO:0000256" key="4">
    <source>
        <dbReference type="SAM" id="MobiDB-lite"/>
    </source>
</evidence>
<organism evidence="7 8">
    <name type="scientific">Dimorphilus gyrociliatus</name>
    <dbReference type="NCBI Taxonomy" id="2664684"/>
    <lineage>
        <taxon>Eukaryota</taxon>
        <taxon>Metazoa</taxon>
        <taxon>Spiralia</taxon>
        <taxon>Lophotrochozoa</taxon>
        <taxon>Annelida</taxon>
        <taxon>Polychaeta</taxon>
        <taxon>Polychaeta incertae sedis</taxon>
        <taxon>Dinophilidae</taxon>
        <taxon>Dimorphilus</taxon>
    </lineage>
</organism>
<feature type="compositionally biased region" description="Basic and acidic residues" evidence="4">
    <location>
        <begin position="1071"/>
        <end position="1088"/>
    </location>
</feature>
<dbReference type="InterPro" id="IPR057860">
    <property type="entry name" value="HEAT_RRP12_N"/>
</dbReference>
<feature type="compositionally biased region" description="Basic residues" evidence="4">
    <location>
        <begin position="1089"/>
        <end position="1100"/>
    </location>
</feature>
<comment type="similarity">
    <text evidence="2">Belongs to the RRP12 family.</text>
</comment>
<proteinExistence type="inferred from homology"/>
<accession>A0A7I8W524</accession>
<dbReference type="EMBL" id="CAJFCJ010000019">
    <property type="protein sequence ID" value="CAD5123292.1"/>
    <property type="molecule type" value="Genomic_DNA"/>
</dbReference>
<dbReference type="InterPro" id="IPR012978">
    <property type="entry name" value="HEAT_RRP12"/>
</dbReference>
<dbReference type="Proteomes" id="UP000549394">
    <property type="component" value="Unassembled WGS sequence"/>
</dbReference>
<dbReference type="GO" id="GO:0005634">
    <property type="term" value="C:nucleus"/>
    <property type="evidence" value="ECO:0007669"/>
    <property type="project" value="UniProtKB-SubCell"/>
</dbReference>
<dbReference type="InterPro" id="IPR011989">
    <property type="entry name" value="ARM-like"/>
</dbReference>
<dbReference type="Gene3D" id="1.25.10.10">
    <property type="entry name" value="Leucine-rich Repeat Variant"/>
    <property type="match status" value="3"/>
</dbReference>
<gene>
    <name evidence="7" type="ORF">DGYR_LOCUS10979</name>
</gene>
<evidence type="ECO:0000256" key="1">
    <source>
        <dbReference type="ARBA" id="ARBA00004123"/>
    </source>
</evidence>
<dbReference type="Pfam" id="PF25772">
    <property type="entry name" value="HEAT_RRP12_N"/>
    <property type="match status" value="1"/>
</dbReference>
<evidence type="ECO:0000256" key="3">
    <source>
        <dbReference type="ARBA" id="ARBA00023242"/>
    </source>
</evidence>
<reference evidence="7 8" key="1">
    <citation type="submission" date="2020-08" db="EMBL/GenBank/DDBJ databases">
        <authorList>
            <person name="Hejnol A."/>
        </authorList>
    </citation>
    <scope>NUCLEOTIDE SEQUENCE [LARGE SCALE GENOMIC DNA]</scope>
</reference>
<evidence type="ECO:0000256" key="2">
    <source>
        <dbReference type="ARBA" id="ARBA00007690"/>
    </source>
</evidence>
<dbReference type="SUPFAM" id="SSF48371">
    <property type="entry name" value="ARM repeat"/>
    <property type="match status" value="2"/>
</dbReference>
<evidence type="ECO:0000259" key="5">
    <source>
        <dbReference type="Pfam" id="PF08161"/>
    </source>
</evidence>
<evidence type="ECO:0000259" key="6">
    <source>
        <dbReference type="Pfam" id="PF25772"/>
    </source>
</evidence>
<feature type="compositionally biased region" description="Basic and acidic residues" evidence="4">
    <location>
        <begin position="1037"/>
        <end position="1051"/>
    </location>
</feature>